<dbReference type="InterPro" id="IPR034122">
    <property type="entry name" value="Retropepsin-like_bacterial"/>
</dbReference>
<reference evidence="2" key="1">
    <citation type="submission" date="2016-10" db="EMBL/GenBank/DDBJ databases">
        <authorList>
            <person name="Varghese N."/>
            <person name="Submissions S."/>
        </authorList>
    </citation>
    <scope>NUCLEOTIDE SEQUENCE [LARGE SCALE GENOMIC DNA]</scope>
    <source>
        <strain evidence="2">DSM 23313</strain>
    </source>
</reference>
<dbReference type="PROSITE" id="PS00141">
    <property type="entry name" value="ASP_PROTEASE"/>
    <property type="match status" value="1"/>
</dbReference>
<dbReference type="InterPro" id="IPR021109">
    <property type="entry name" value="Peptidase_aspartic_dom_sf"/>
</dbReference>
<evidence type="ECO:0000313" key="1">
    <source>
        <dbReference type="EMBL" id="SDH64363.1"/>
    </source>
</evidence>
<keyword evidence="1" id="KW-0378">Hydrolase</keyword>
<proteinExistence type="predicted"/>
<protein>
    <submittedName>
        <fullName evidence="1">Aspartyl protease</fullName>
    </submittedName>
</protein>
<dbReference type="GO" id="GO:0004190">
    <property type="term" value="F:aspartic-type endopeptidase activity"/>
    <property type="evidence" value="ECO:0007669"/>
    <property type="project" value="InterPro"/>
</dbReference>
<dbReference type="CDD" id="cd05483">
    <property type="entry name" value="retropepsin_like_bacteria"/>
    <property type="match status" value="1"/>
</dbReference>
<name>A0A1G8E350_9FLAO</name>
<dbReference type="Proteomes" id="UP000243588">
    <property type="component" value="Unassembled WGS sequence"/>
</dbReference>
<dbReference type="RefSeq" id="WP_090407788.1">
    <property type="nucleotide sequence ID" value="NZ_FNDQ01000009.1"/>
</dbReference>
<accession>A0A1G8E350</accession>
<keyword evidence="1" id="KW-0645">Protease</keyword>
<dbReference type="GO" id="GO:0006508">
    <property type="term" value="P:proteolysis"/>
    <property type="evidence" value="ECO:0007669"/>
    <property type="project" value="UniProtKB-KW"/>
</dbReference>
<dbReference type="STRING" id="702745.SAMN05421818_10936"/>
<dbReference type="Gene3D" id="2.40.70.10">
    <property type="entry name" value="Acid Proteases"/>
    <property type="match status" value="1"/>
</dbReference>
<sequence length="145" mass="16210">MEKIKEVLKKEGYKRIPFKISKTHHLFVRAKVNGAIGDFIIDTGASNSCIDFAHIDLFNITPLESTTKASGAGANGMHTQVAYNNHLQMSRWHNKEFNLVLLDLTHVNVALTEYGTKTVHGIIGSDVLLQGEAIIDYKEKVLYIK</sequence>
<evidence type="ECO:0000313" key="2">
    <source>
        <dbReference type="Proteomes" id="UP000243588"/>
    </source>
</evidence>
<dbReference type="AlphaFoldDB" id="A0A1G8E350"/>
<dbReference type="SUPFAM" id="SSF50630">
    <property type="entry name" value="Acid proteases"/>
    <property type="match status" value="1"/>
</dbReference>
<dbReference type="EMBL" id="FNDQ01000009">
    <property type="protein sequence ID" value="SDH64363.1"/>
    <property type="molecule type" value="Genomic_DNA"/>
</dbReference>
<dbReference type="InterPro" id="IPR001969">
    <property type="entry name" value="Aspartic_peptidase_AS"/>
</dbReference>
<organism evidence="1 2">
    <name type="scientific">Myroides phaeus</name>
    <dbReference type="NCBI Taxonomy" id="702745"/>
    <lineage>
        <taxon>Bacteria</taxon>
        <taxon>Pseudomonadati</taxon>
        <taxon>Bacteroidota</taxon>
        <taxon>Flavobacteriia</taxon>
        <taxon>Flavobacteriales</taxon>
        <taxon>Flavobacteriaceae</taxon>
        <taxon>Myroides</taxon>
    </lineage>
</organism>
<gene>
    <name evidence="1" type="ORF">SAMN05421818_10936</name>
</gene>
<keyword evidence="2" id="KW-1185">Reference proteome</keyword>
<dbReference type="Pfam" id="PF13650">
    <property type="entry name" value="Asp_protease_2"/>
    <property type="match status" value="1"/>
</dbReference>